<evidence type="ECO:0000256" key="2">
    <source>
        <dbReference type="ARBA" id="ARBA00023277"/>
    </source>
</evidence>
<dbReference type="Pfam" id="PF01370">
    <property type="entry name" value="Epimerase"/>
    <property type="match status" value="1"/>
</dbReference>
<reference evidence="4 5" key="1">
    <citation type="submission" date="2022-08" db="EMBL/GenBank/DDBJ databases">
        <title>Aerococcaceae sp. nov isolated from spoiled eye mask.</title>
        <authorList>
            <person name="Zhou G."/>
            <person name="Xie X.-B."/>
            <person name="Shi Q.-S."/>
            <person name="Wang Y.-S."/>
            <person name="Wen X."/>
            <person name="Peng H."/>
            <person name="Yang X.-J."/>
            <person name="Tao H.-B."/>
            <person name="Huang X.-M."/>
        </authorList>
    </citation>
    <scope>NUCLEOTIDE SEQUENCE [LARGE SCALE GENOMIC DNA]</scope>
    <source>
        <strain evidence="5">DM20194951</strain>
    </source>
</reference>
<dbReference type="CDD" id="cd08946">
    <property type="entry name" value="SDR_e"/>
    <property type="match status" value="1"/>
</dbReference>
<dbReference type="PANTHER" id="PTHR43103">
    <property type="entry name" value="NUCLEOSIDE-DIPHOSPHATE-SUGAR EPIMERASE"/>
    <property type="match status" value="1"/>
</dbReference>
<name>A0ABY5P354_9LACT</name>
<protein>
    <submittedName>
        <fullName evidence="4">NAD(P)-dependent oxidoreductase</fullName>
    </submittedName>
</protein>
<keyword evidence="1" id="KW-0521">NADP</keyword>
<keyword evidence="2" id="KW-0119">Carbohydrate metabolism</keyword>
<evidence type="ECO:0000256" key="1">
    <source>
        <dbReference type="ARBA" id="ARBA00022857"/>
    </source>
</evidence>
<dbReference type="SUPFAM" id="SSF51735">
    <property type="entry name" value="NAD(P)-binding Rossmann-fold domains"/>
    <property type="match status" value="1"/>
</dbReference>
<evidence type="ECO:0000313" key="5">
    <source>
        <dbReference type="Proteomes" id="UP001315967"/>
    </source>
</evidence>
<evidence type="ECO:0000259" key="3">
    <source>
        <dbReference type="Pfam" id="PF01370"/>
    </source>
</evidence>
<keyword evidence="5" id="KW-1185">Reference proteome</keyword>
<proteinExistence type="predicted"/>
<accession>A0ABY5P354</accession>
<dbReference type="InterPro" id="IPR001509">
    <property type="entry name" value="Epimerase_deHydtase"/>
</dbReference>
<dbReference type="Gene3D" id="3.40.50.720">
    <property type="entry name" value="NAD(P)-binding Rossmann-like Domain"/>
    <property type="match status" value="1"/>
</dbReference>
<organism evidence="4 5">
    <name type="scientific">Fundicoccus culcitae</name>
    <dbReference type="NCBI Taxonomy" id="2969821"/>
    <lineage>
        <taxon>Bacteria</taxon>
        <taxon>Bacillati</taxon>
        <taxon>Bacillota</taxon>
        <taxon>Bacilli</taxon>
        <taxon>Lactobacillales</taxon>
        <taxon>Aerococcaceae</taxon>
        <taxon>Fundicoccus</taxon>
    </lineage>
</organism>
<dbReference type="EMBL" id="CP102453">
    <property type="protein sequence ID" value="UUX32999.1"/>
    <property type="molecule type" value="Genomic_DNA"/>
</dbReference>
<feature type="domain" description="NAD-dependent epimerase/dehydratase" evidence="3">
    <location>
        <begin position="4"/>
        <end position="172"/>
    </location>
</feature>
<dbReference type="InterPro" id="IPR036291">
    <property type="entry name" value="NAD(P)-bd_dom_sf"/>
</dbReference>
<dbReference type="PANTHER" id="PTHR43103:SF3">
    <property type="entry name" value="ADP-L-GLYCERO-D-MANNO-HEPTOSE-6-EPIMERASE"/>
    <property type="match status" value="1"/>
</dbReference>
<evidence type="ECO:0000313" key="4">
    <source>
        <dbReference type="EMBL" id="UUX32999.1"/>
    </source>
</evidence>
<dbReference type="RefSeq" id="WP_313792499.1">
    <property type="nucleotide sequence ID" value="NZ_CP102453.1"/>
</dbReference>
<dbReference type="Proteomes" id="UP001315967">
    <property type="component" value="Chromosome"/>
</dbReference>
<sequence>MQTILITGANGTIGRALVKHLKTSYKLIAVDKAFDVTDTDLYNNVEIKVLNLDQAESWGNLFEGVDYIIHLAGNPSPQATFDELVQPNFYIPHYLFENVTTAPHVKRIIYASSIHAAANYPLDRQIKVDDTPRPTSYYGISKLYMEHLANYYAYHFQIESIGIRIANYVGEDETIEWKHQVSQLAEILDYKDFNHLIDCCLTAQIQEPAIVINGISNHAIPRLDLETARQLVNYQPSYDAFSEYLDVSQ</sequence>
<gene>
    <name evidence="4" type="ORF">NRE15_08725</name>
</gene>